<dbReference type="SMART" id="SM00256">
    <property type="entry name" value="FBOX"/>
    <property type="match status" value="1"/>
</dbReference>
<dbReference type="SUPFAM" id="SSF81383">
    <property type="entry name" value="F-box domain"/>
    <property type="match status" value="1"/>
</dbReference>
<gene>
    <name evidence="3" type="ORF">AQUCO_08200015v1</name>
</gene>
<dbReference type="Pfam" id="PF12937">
    <property type="entry name" value="F-box-like"/>
    <property type="match status" value="1"/>
</dbReference>
<keyword evidence="4" id="KW-1185">Reference proteome</keyword>
<keyword evidence="1" id="KW-0833">Ubl conjugation pathway</keyword>
<dbReference type="InParanoid" id="A0A2G5C7H4"/>
<reference evidence="3 4" key="1">
    <citation type="submission" date="2017-09" db="EMBL/GenBank/DDBJ databases">
        <title>WGS assembly of Aquilegia coerulea Goldsmith.</title>
        <authorList>
            <person name="Hodges S."/>
            <person name="Kramer E."/>
            <person name="Nordborg M."/>
            <person name="Tomkins J."/>
            <person name="Borevitz J."/>
            <person name="Derieg N."/>
            <person name="Yan J."/>
            <person name="Mihaltcheva S."/>
            <person name="Hayes R.D."/>
            <person name="Rokhsar D."/>
        </authorList>
    </citation>
    <scope>NUCLEOTIDE SEQUENCE [LARGE SCALE GENOMIC DNA]</scope>
    <source>
        <strain evidence="4">cv. Goldsmith</strain>
    </source>
</reference>
<protein>
    <recommendedName>
        <fullName evidence="1">F-box protein</fullName>
    </recommendedName>
</protein>
<dbReference type="Gene3D" id="1.20.1280.50">
    <property type="match status" value="1"/>
</dbReference>
<dbReference type="GO" id="GO:0019005">
    <property type="term" value="C:SCF ubiquitin ligase complex"/>
    <property type="evidence" value="ECO:0007669"/>
    <property type="project" value="UniProtKB-UniRule"/>
</dbReference>
<comment type="subcellular location">
    <subcellularLocation>
        <location evidence="1">Nucleus</location>
    </subcellularLocation>
</comment>
<dbReference type="PROSITE" id="PS50181">
    <property type="entry name" value="FBOX"/>
    <property type="match status" value="1"/>
</dbReference>
<dbReference type="GO" id="GO:0016567">
    <property type="term" value="P:protein ubiquitination"/>
    <property type="evidence" value="ECO:0007669"/>
    <property type="project" value="UniProtKB-UniRule"/>
</dbReference>
<proteinExistence type="predicted"/>
<evidence type="ECO:0000313" key="3">
    <source>
        <dbReference type="EMBL" id="PIA27201.1"/>
    </source>
</evidence>
<dbReference type="InterPro" id="IPR036047">
    <property type="entry name" value="F-box-like_dom_sf"/>
</dbReference>
<feature type="domain" description="F-box" evidence="2">
    <location>
        <begin position="1"/>
        <end position="44"/>
    </location>
</feature>
<organism evidence="3 4">
    <name type="scientific">Aquilegia coerulea</name>
    <name type="common">Rocky mountain columbine</name>
    <dbReference type="NCBI Taxonomy" id="218851"/>
    <lineage>
        <taxon>Eukaryota</taxon>
        <taxon>Viridiplantae</taxon>
        <taxon>Streptophyta</taxon>
        <taxon>Embryophyta</taxon>
        <taxon>Tracheophyta</taxon>
        <taxon>Spermatophyta</taxon>
        <taxon>Magnoliopsida</taxon>
        <taxon>Ranunculales</taxon>
        <taxon>Ranunculaceae</taxon>
        <taxon>Thalictroideae</taxon>
        <taxon>Aquilegia</taxon>
    </lineage>
</organism>
<comment type="function">
    <text evidence="1">Acts as a component of a SCF E3 ubiquitin ligase complexes.</text>
</comment>
<name>A0A2G5C7H4_AQUCA</name>
<dbReference type="GO" id="GO:0005737">
    <property type="term" value="C:cytoplasm"/>
    <property type="evidence" value="ECO:0007669"/>
    <property type="project" value="TreeGrafter"/>
</dbReference>
<dbReference type="GO" id="GO:0005634">
    <property type="term" value="C:nucleus"/>
    <property type="evidence" value="ECO:0007669"/>
    <property type="project" value="UniProtKB-SubCell"/>
</dbReference>
<comment type="subunit">
    <text evidence="1">Component of the SCF-type E3 ligase complex.</text>
</comment>
<keyword evidence="1" id="KW-0539">Nucleus</keyword>
<dbReference type="PANTHER" id="PTHR12874:SF26">
    <property type="entry name" value="F-BOX PROTEIN"/>
    <property type="match status" value="1"/>
</dbReference>
<dbReference type="AlphaFoldDB" id="A0A2G5C7H4"/>
<evidence type="ECO:0000256" key="1">
    <source>
        <dbReference type="RuleBase" id="RU369085"/>
    </source>
</evidence>
<sequence>MEKLPTEISMKIFHFFDHQNLATAQRVCRNWKVLASDNNLWCKLFKERWGEGHAAFYAPLDHKSWKDVYEVQDRCDRVGLGLKIIREAGDYYLVHQGVIQRYLGSRNGAKVMSSHSILNKGLIGERSMESKEPCASILDKILFFIGDLEAASSDAKRNRVL</sequence>
<dbReference type="PANTHER" id="PTHR12874">
    <property type="entry name" value="F-BOX ONLY PROTEIN 48-RELATED"/>
    <property type="match status" value="1"/>
</dbReference>
<dbReference type="STRING" id="218851.A0A2G5C7H4"/>
<accession>A0A2G5C7H4</accession>
<evidence type="ECO:0000313" key="4">
    <source>
        <dbReference type="Proteomes" id="UP000230069"/>
    </source>
</evidence>
<dbReference type="InterPro" id="IPR001810">
    <property type="entry name" value="F-box_dom"/>
</dbReference>
<dbReference type="EMBL" id="KZ305099">
    <property type="protein sequence ID" value="PIA27201.1"/>
    <property type="molecule type" value="Genomic_DNA"/>
</dbReference>
<evidence type="ECO:0000259" key="2">
    <source>
        <dbReference type="PROSITE" id="PS50181"/>
    </source>
</evidence>
<dbReference type="GO" id="GO:0031146">
    <property type="term" value="P:SCF-dependent proteasomal ubiquitin-dependent protein catabolic process"/>
    <property type="evidence" value="ECO:0007669"/>
    <property type="project" value="UniProtKB-UniRule"/>
</dbReference>
<dbReference type="Proteomes" id="UP000230069">
    <property type="component" value="Unassembled WGS sequence"/>
</dbReference>
<comment type="pathway">
    <text evidence="1">Protein modification; protein ubiquitination.</text>
</comment>
<dbReference type="OrthoDB" id="3219396at2759"/>